<reference evidence="10 11" key="1">
    <citation type="submission" date="2019-06" db="EMBL/GenBank/DDBJ databases">
        <title>Description of Kitasatospora acidophila sp. nov. isolated from pine grove soil, and reclassification of Streptomyces novaecaesareae to Kitasatospora novaeceasareae comb. nov.</title>
        <authorList>
            <person name="Kim M.J."/>
        </authorList>
    </citation>
    <scope>NUCLEOTIDE SEQUENCE [LARGE SCALE GENOMIC DNA]</scope>
    <source>
        <strain evidence="10 11">MMS16-CNU292</strain>
    </source>
</reference>
<dbReference type="InterPro" id="IPR011990">
    <property type="entry name" value="TPR-like_helical_dom_sf"/>
</dbReference>
<dbReference type="Gene3D" id="1.10.8.430">
    <property type="entry name" value="Helical domain of apoptotic protease-activating factors"/>
    <property type="match status" value="1"/>
</dbReference>
<dbReference type="SMART" id="SM00862">
    <property type="entry name" value="Trans_reg_C"/>
    <property type="match status" value="1"/>
</dbReference>
<dbReference type="Pfam" id="PF00486">
    <property type="entry name" value="Trans_reg_C"/>
    <property type="match status" value="1"/>
</dbReference>
<dbReference type="Pfam" id="PF00931">
    <property type="entry name" value="NB-ARC"/>
    <property type="match status" value="1"/>
</dbReference>
<evidence type="ECO:0000256" key="6">
    <source>
        <dbReference type="ARBA" id="ARBA00023163"/>
    </source>
</evidence>
<feature type="compositionally biased region" description="Pro residues" evidence="8">
    <location>
        <begin position="631"/>
        <end position="644"/>
    </location>
</feature>
<gene>
    <name evidence="10" type="ORF">E6W39_38230</name>
</gene>
<name>A0A540WDD2_9ACTN</name>
<dbReference type="GO" id="GO:0003677">
    <property type="term" value="F:DNA binding"/>
    <property type="evidence" value="ECO:0007669"/>
    <property type="project" value="UniProtKB-UniRule"/>
</dbReference>
<dbReference type="InterPro" id="IPR005158">
    <property type="entry name" value="BTAD"/>
</dbReference>
<sequence>MPVLSRAVDKINFRVLGPLEVRRDGRWLPVSSGKQRQLLALLISEAGRVVATHRLVDELWDEHPPTTGAKVVATYVFRLRTLLGDPDGSTLVTRAPGYLLAVDDAQVDAREIGRLAALARAARAAGDLDGAREALDAACALGVGPVLADVPRSPAVLAAASAIESRLLDLREARADVYAELGRHEELLPELAAAVAEHPYRESLAVRLIRALRGAGRRGEALEAYRRTRQVLVGELGVEPGSELRSLQRELLSEPNTRPTRRATPSLPAPPAHFVGRTTHLATLSQLLPPAPAPAPAPTHAPTSTPAPLVVLSGMPGSGKTALALQIGTRLADRFPDGQVFLTVRHSTGTRELVADLLQALGVPRQDLPGSPNAADALLRRVLAATRVLLVLDDVRTATEVRPLLSRGPGCAILVTSRSGLPALEGAHRIPLGPLPEAESLSLLSRLAGAERVAAEPQAAARIVRLCGRLPLAVRIVGAKLASRPAWPLAMMVDRLQPGRSRLDHLELDDLSVRGSLSASYESLAHSDHPSDRHAALLLRSADALSLPRYSVPVLARLSGLSTAQAGLAADRLVDAALFTEPAPGQYTLHNLVREFAGEVALRVGGGQACRLASSVPGPAPAHRPGTVPFSAPPLKPLPSALPR</sequence>
<evidence type="ECO:0000256" key="7">
    <source>
        <dbReference type="PROSITE-ProRule" id="PRU01091"/>
    </source>
</evidence>
<dbReference type="GO" id="GO:0000160">
    <property type="term" value="P:phosphorelay signal transduction system"/>
    <property type="evidence" value="ECO:0007669"/>
    <property type="project" value="UniProtKB-KW"/>
</dbReference>
<evidence type="ECO:0000256" key="5">
    <source>
        <dbReference type="ARBA" id="ARBA00023125"/>
    </source>
</evidence>
<evidence type="ECO:0000256" key="4">
    <source>
        <dbReference type="ARBA" id="ARBA00023015"/>
    </source>
</evidence>
<comment type="similarity">
    <text evidence="1">Belongs to the AfsR/DnrI/RedD regulatory family.</text>
</comment>
<keyword evidence="2" id="KW-0677">Repeat</keyword>
<keyword evidence="6" id="KW-0804">Transcription</keyword>
<proteinExistence type="inferred from homology"/>
<dbReference type="SMART" id="SM00382">
    <property type="entry name" value="AAA"/>
    <property type="match status" value="1"/>
</dbReference>
<dbReference type="PRINTS" id="PR00364">
    <property type="entry name" value="DISEASERSIST"/>
</dbReference>
<dbReference type="InterPro" id="IPR001867">
    <property type="entry name" value="OmpR/PhoB-type_DNA-bd"/>
</dbReference>
<keyword evidence="4" id="KW-0805">Transcription regulation</keyword>
<dbReference type="GO" id="GO:0043531">
    <property type="term" value="F:ADP binding"/>
    <property type="evidence" value="ECO:0007669"/>
    <property type="project" value="InterPro"/>
</dbReference>
<feature type="region of interest" description="Disordered" evidence="8">
    <location>
        <begin position="616"/>
        <end position="644"/>
    </location>
</feature>
<dbReference type="SUPFAM" id="SSF52540">
    <property type="entry name" value="P-loop containing nucleoside triphosphate hydrolases"/>
    <property type="match status" value="1"/>
</dbReference>
<dbReference type="InterPro" id="IPR002182">
    <property type="entry name" value="NB-ARC"/>
</dbReference>
<evidence type="ECO:0000256" key="3">
    <source>
        <dbReference type="ARBA" id="ARBA00023012"/>
    </source>
</evidence>
<evidence type="ECO:0000256" key="2">
    <source>
        <dbReference type="ARBA" id="ARBA00022737"/>
    </source>
</evidence>
<feature type="domain" description="OmpR/PhoB-type" evidence="9">
    <location>
        <begin position="3"/>
        <end position="102"/>
    </location>
</feature>
<dbReference type="Gene3D" id="3.40.50.300">
    <property type="entry name" value="P-loop containing nucleotide triphosphate hydrolases"/>
    <property type="match status" value="1"/>
</dbReference>
<dbReference type="EMBL" id="VIGB01000003">
    <property type="protein sequence ID" value="TQF06962.1"/>
    <property type="molecule type" value="Genomic_DNA"/>
</dbReference>
<protein>
    <submittedName>
        <fullName evidence="10">AAA family ATPase</fullName>
    </submittedName>
</protein>
<organism evidence="10 11">
    <name type="scientific">Kitasatospora acidiphila</name>
    <dbReference type="NCBI Taxonomy" id="2567942"/>
    <lineage>
        <taxon>Bacteria</taxon>
        <taxon>Bacillati</taxon>
        <taxon>Actinomycetota</taxon>
        <taxon>Actinomycetes</taxon>
        <taxon>Kitasatosporales</taxon>
        <taxon>Streptomycetaceae</taxon>
        <taxon>Kitasatospora</taxon>
    </lineage>
</organism>
<dbReference type="SUPFAM" id="SSF48452">
    <property type="entry name" value="TPR-like"/>
    <property type="match status" value="1"/>
</dbReference>
<feature type="region of interest" description="Disordered" evidence="8">
    <location>
        <begin position="252"/>
        <end position="271"/>
    </location>
</feature>
<dbReference type="InterPro" id="IPR016032">
    <property type="entry name" value="Sig_transdc_resp-reg_C-effctor"/>
</dbReference>
<evidence type="ECO:0000313" key="10">
    <source>
        <dbReference type="EMBL" id="TQF06962.1"/>
    </source>
</evidence>
<keyword evidence="11" id="KW-1185">Reference proteome</keyword>
<evidence type="ECO:0000256" key="1">
    <source>
        <dbReference type="ARBA" id="ARBA00005820"/>
    </source>
</evidence>
<dbReference type="SUPFAM" id="SSF46894">
    <property type="entry name" value="C-terminal effector domain of the bipartite response regulators"/>
    <property type="match status" value="1"/>
</dbReference>
<comment type="caution">
    <text evidence="10">The sequence shown here is derived from an EMBL/GenBank/DDBJ whole genome shotgun (WGS) entry which is preliminary data.</text>
</comment>
<evidence type="ECO:0000256" key="8">
    <source>
        <dbReference type="SAM" id="MobiDB-lite"/>
    </source>
</evidence>
<evidence type="ECO:0000259" key="9">
    <source>
        <dbReference type="PROSITE" id="PS51755"/>
    </source>
</evidence>
<accession>A0A540WDD2</accession>
<evidence type="ECO:0000313" key="11">
    <source>
        <dbReference type="Proteomes" id="UP000319103"/>
    </source>
</evidence>
<dbReference type="InterPro" id="IPR003593">
    <property type="entry name" value="AAA+_ATPase"/>
</dbReference>
<dbReference type="OrthoDB" id="4336084at2"/>
<dbReference type="InterPro" id="IPR051677">
    <property type="entry name" value="AfsR-DnrI-RedD_regulator"/>
</dbReference>
<dbReference type="InterPro" id="IPR036388">
    <property type="entry name" value="WH-like_DNA-bd_sf"/>
</dbReference>
<dbReference type="PANTHER" id="PTHR35807">
    <property type="entry name" value="TRANSCRIPTIONAL REGULATOR REDD-RELATED"/>
    <property type="match status" value="1"/>
</dbReference>
<dbReference type="PANTHER" id="PTHR35807:SF1">
    <property type="entry name" value="TRANSCRIPTIONAL REGULATOR REDD"/>
    <property type="match status" value="1"/>
</dbReference>
<keyword evidence="3" id="KW-0902">Two-component regulatory system</keyword>
<dbReference type="Pfam" id="PF03704">
    <property type="entry name" value="BTAD"/>
    <property type="match status" value="1"/>
</dbReference>
<dbReference type="Proteomes" id="UP000319103">
    <property type="component" value="Unassembled WGS sequence"/>
</dbReference>
<dbReference type="InterPro" id="IPR042197">
    <property type="entry name" value="Apaf_helical"/>
</dbReference>
<dbReference type="Gene3D" id="1.10.10.10">
    <property type="entry name" value="Winged helix-like DNA-binding domain superfamily/Winged helix DNA-binding domain"/>
    <property type="match status" value="1"/>
</dbReference>
<dbReference type="AlphaFoldDB" id="A0A540WDD2"/>
<dbReference type="InterPro" id="IPR027417">
    <property type="entry name" value="P-loop_NTPase"/>
</dbReference>
<keyword evidence="5 7" id="KW-0238">DNA-binding</keyword>
<dbReference type="Gene3D" id="1.25.40.10">
    <property type="entry name" value="Tetratricopeptide repeat domain"/>
    <property type="match status" value="1"/>
</dbReference>
<dbReference type="CDD" id="cd15831">
    <property type="entry name" value="BTAD"/>
    <property type="match status" value="1"/>
</dbReference>
<dbReference type="GO" id="GO:0006355">
    <property type="term" value="P:regulation of DNA-templated transcription"/>
    <property type="evidence" value="ECO:0007669"/>
    <property type="project" value="InterPro"/>
</dbReference>
<dbReference type="SMART" id="SM01043">
    <property type="entry name" value="BTAD"/>
    <property type="match status" value="1"/>
</dbReference>
<dbReference type="PROSITE" id="PS51755">
    <property type="entry name" value="OMPR_PHOB"/>
    <property type="match status" value="1"/>
</dbReference>
<feature type="DNA-binding region" description="OmpR/PhoB-type" evidence="7">
    <location>
        <begin position="3"/>
        <end position="102"/>
    </location>
</feature>